<feature type="region of interest" description="Disordered" evidence="1">
    <location>
        <begin position="78"/>
        <end position="100"/>
    </location>
</feature>
<evidence type="ECO:0000313" key="2">
    <source>
        <dbReference type="EMBL" id="WVZ20693.1"/>
    </source>
</evidence>
<accession>A0AAQ3P6G4</accession>
<protein>
    <submittedName>
        <fullName evidence="2">Uncharacterized protein</fullName>
    </submittedName>
</protein>
<keyword evidence="3" id="KW-1185">Reference proteome</keyword>
<proteinExistence type="predicted"/>
<sequence length="119" mass="13258">MSLLQYQKKCRKNQSRISSPSSSPSFSSPPPSTTLNSVPSLPSPPLFLFLFLFPYYPLLQHHHLPSLLPNFSPEQTYNASAIMRSEEEPTPTQTQTRFPPHFLSPLSLLSASFGSLAIP</sequence>
<feature type="region of interest" description="Disordered" evidence="1">
    <location>
        <begin position="1"/>
        <end position="38"/>
    </location>
</feature>
<feature type="compositionally biased region" description="Low complexity" evidence="1">
    <location>
        <begin position="90"/>
        <end position="100"/>
    </location>
</feature>
<gene>
    <name evidence="2" type="ORF">V8G54_008015</name>
</gene>
<reference evidence="2 3" key="1">
    <citation type="journal article" date="2023" name="Life. Sci Alliance">
        <title>Evolutionary insights into 3D genome organization and epigenetic landscape of Vigna mungo.</title>
        <authorList>
            <person name="Junaid A."/>
            <person name="Singh B."/>
            <person name="Bhatia S."/>
        </authorList>
    </citation>
    <scope>NUCLEOTIDE SEQUENCE [LARGE SCALE GENOMIC DNA]</scope>
    <source>
        <strain evidence="2">Urdbean</strain>
    </source>
</reference>
<evidence type="ECO:0000256" key="1">
    <source>
        <dbReference type="SAM" id="MobiDB-lite"/>
    </source>
</evidence>
<organism evidence="2 3">
    <name type="scientific">Vigna mungo</name>
    <name type="common">Black gram</name>
    <name type="synonym">Phaseolus mungo</name>
    <dbReference type="NCBI Taxonomy" id="3915"/>
    <lineage>
        <taxon>Eukaryota</taxon>
        <taxon>Viridiplantae</taxon>
        <taxon>Streptophyta</taxon>
        <taxon>Embryophyta</taxon>
        <taxon>Tracheophyta</taxon>
        <taxon>Spermatophyta</taxon>
        <taxon>Magnoliopsida</taxon>
        <taxon>eudicotyledons</taxon>
        <taxon>Gunneridae</taxon>
        <taxon>Pentapetalae</taxon>
        <taxon>rosids</taxon>
        <taxon>fabids</taxon>
        <taxon>Fabales</taxon>
        <taxon>Fabaceae</taxon>
        <taxon>Papilionoideae</taxon>
        <taxon>50 kb inversion clade</taxon>
        <taxon>NPAAA clade</taxon>
        <taxon>indigoferoid/millettioid clade</taxon>
        <taxon>Phaseoleae</taxon>
        <taxon>Vigna</taxon>
    </lineage>
</organism>
<dbReference type="AlphaFoldDB" id="A0AAQ3P6G4"/>
<name>A0AAQ3P6G4_VIGMU</name>
<dbReference type="EMBL" id="CP144699">
    <property type="protein sequence ID" value="WVZ20693.1"/>
    <property type="molecule type" value="Genomic_DNA"/>
</dbReference>
<dbReference type="Proteomes" id="UP001374535">
    <property type="component" value="Chromosome 2"/>
</dbReference>
<evidence type="ECO:0000313" key="3">
    <source>
        <dbReference type="Proteomes" id="UP001374535"/>
    </source>
</evidence>